<name>A0A382W3J6_9ZZZZ</name>
<feature type="non-terminal residue" evidence="1">
    <location>
        <position position="257"/>
    </location>
</feature>
<proteinExistence type="predicted"/>
<dbReference type="EMBL" id="UINC01156791">
    <property type="protein sequence ID" value="SVD53406.1"/>
    <property type="molecule type" value="Genomic_DNA"/>
</dbReference>
<sequence>MAAAFSCFRRRLWHGRMLGSNGSNQNYRWIGKSAIRSIIDLRFKINEISAGALTPEPGLPGVCWYKMKQLALILACLISMDTLACRFNVRDVGFVDLGSEPYRLFIFVPDDTPTSEIELLESTAYATYLDSNVKATVLNSKDALKSKAARFIPKELKTIQAVLVSPDGSQSLPVNLAEEGKPLAVTAWDGLESVFDSKRRNSVLSKVYEHYGVILIVEGKNAEENQRIGNLANRVVKSISGQMDKLEKEIREPPVVE</sequence>
<organism evidence="1">
    <name type="scientific">marine metagenome</name>
    <dbReference type="NCBI Taxonomy" id="408172"/>
    <lineage>
        <taxon>unclassified sequences</taxon>
        <taxon>metagenomes</taxon>
        <taxon>ecological metagenomes</taxon>
    </lineage>
</organism>
<protein>
    <submittedName>
        <fullName evidence="1">Uncharacterized protein</fullName>
    </submittedName>
</protein>
<reference evidence="1" key="1">
    <citation type="submission" date="2018-05" db="EMBL/GenBank/DDBJ databases">
        <authorList>
            <person name="Lanie J.A."/>
            <person name="Ng W.-L."/>
            <person name="Kazmierczak K.M."/>
            <person name="Andrzejewski T.M."/>
            <person name="Davidsen T.M."/>
            <person name="Wayne K.J."/>
            <person name="Tettelin H."/>
            <person name="Glass J.I."/>
            <person name="Rusch D."/>
            <person name="Podicherti R."/>
            <person name="Tsui H.-C.T."/>
            <person name="Winkler M.E."/>
        </authorList>
    </citation>
    <scope>NUCLEOTIDE SEQUENCE</scope>
</reference>
<dbReference type="AlphaFoldDB" id="A0A382W3J6"/>
<evidence type="ECO:0000313" key="1">
    <source>
        <dbReference type="EMBL" id="SVD53406.1"/>
    </source>
</evidence>
<gene>
    <name evidence="1" type="ORF">METZ01_LOCUS406260</name>
</gene>
<accession>A0A382W3J6</accession>